<keyword evidence="3" id="KW-1185">Reference proteome</keyword>
<dbReference type="Gene3D" id="2.60.40.10">
    <property type="entry name" value="Immunoglobulins"/>
    <property type="match status" value="2"/>
</dbReference>
<dbReference type="InterPro" id="IPR041498">
    <property type="entry name" value="Big_6"/>
</dbReference>
<evidence type="ECO:0000313" key="2">
    <source>
        <dbReference type="EMBL" id="EUJ25203.1"/>
    </source>
</evidence>
<organism evidence="2 3">
    <name type="scientific">Listeria floridensis FSL S10-1187</name>
    <dbReference type="NCBI Taxonomy" id="1265817"/>
    <lineage>
        <taxon>Bacteria</taxon>
        <taxon>Bacillati</taxon>
        <taxon>Bacillota</taxon>
        <taxon>Bacilli</taxon>
        <taxon>Bacillales</taxon>
        <taxon>Listeriaceae</taxon>
        <taxon>Listeria</taxon>
    </lineage>
</organism>
<reference evidence="2 3" key="1">
    <citation type="journal article" date="2014" name="Int. J. Syst. Evol. Microbiol.">
        <title>Listeria floridensis sp. nov., Listeria aquatica sp. nov., Listeria cornellensis sp. nov., Listeria riparia sp. nov. and Listeria grandensis sp. nov., from agricultural and natural environments.</title>
        <authorList>
            <person name="den Bakker H.C."/>
            <person name="Warchocki S."/>
            <person name="Wright E.M."/>
            <person name="Allred A.F."/>
            <person name="Ahlstrom C."/>
            <person name="Manuel C.S."/>
            <person name="Stasiewicz M.J."/>
            <person name="Burrell A."/>
            <person name="Roof S."/>
            <person name="Strawn L."/>
            <person name="Fortes E.D."/>
            <person name="Nightingale K.K."/>
            <person name="Kephart D."/>
            <person name="Wiedmann M."/>
        </authorList>
    </citation>
    <scope>NUCLEOTIDE SEQUENCE [LARGE SCALE GENOMIC DNA]</scope>
    <source>
        <strain evidence="2 3">FSL S10-1187</strain>
    </source>
</reference>
<dbReference type="Proteomes" id="UP000019249">
    <property type="component" value="Unassembled WGS sequence"/>
</dbReference>
<name>A0ABP3AW45_9LIST</name>
<dbReference type="InterPro" id="IPR013783">
    <property type="entry name" value="Ig-like_fold"/>
</dbReference>
<sequence>STGTYSITMNSTYPVGTVVQANATDAAGNVGPYASRVVTSSTSVTLPAPTINTAYDGDTIVTGTSTPNTQITLNIDGIDYTGTTGSDGSYAVAVSKLSYGAYISAKASSGSEISPTTRLMVQEAVIAKPTINQVTTNDTIVTGTADPNASITLSIPQGDGSTKNWTGTSDSSGNYAIIISKQASGTTIEVVATKNGKTSDKATTVVVQTELSAPTINGVTSSDTSISGKAEPNAVVTVAIEQAGGGYRNWEG</sequence>
<feature type="non-terminal residue" evidence="2">
    <location>
        <position position="1"/>
    </location>
</feature>
<comment type="caution">
    <text evidence="2">The sequence shown here is derived from an EMBL/GenBank/DDBJ whole genome shotgun (WGS) entry which is preliminary data.</text>
</comment>
<dbReference type="Pfam" id="PF17936">
    <property type="entry name" value="Big_6"/>
    <property type="match status" value="1"/>
</dbReference>
<evidence type="ECO:0000313" key="3">
    <source>
        <dbReference type="Proteomes" id="UP000019249"/>
    </source>
</evidence>
<dbReference type="EMBL" id="AODF01000055">
    <property type="protein sequence ID" value="EUJ25203.1"/>
    <property type="molecule type" value="Genomic_DNA"/>
</dbReference>
<feature type="non-terminal residue" evidence="2">
    <location>
        <position position="252"/>
    </location>
</feature>
<evidence type="ECO:0000259" key="1">
    <source>
        <dbReference type="Pfam" id="PF17936"/>
    </source>
</evidence>
<gene>
    <name evidence="2" type="ORF">MFLO_15588</name>
</gene>
<accession>A0ABP3AW45</accession>
<protein>
    <submittedName>
        <fullName evidence="2">Biofilm-associated surface protein</fullName>
    </submittedName>
</protein>
<feature type="domain" description="Bacterial Ig" evidence="1">
    <location>
        <begin position="128"/>
        <end position="206"/>
    </location>
</feature>
<proteinExistence type="predicted"/>